<dbReference type="Gene3D" id="1.25.40.420">
    <property type="match status" value="1"/>
</dbReference>
<dbReference type="PANTHER" id="PTHR24413">
    <property type="entry name" value="SPECKLE-TYPE POZ PROTEIN"/>
    <property type="match status" value="1"/>
</dbReference>
<dbReference type="AlphaFoldDB" id="A0AAV6VDK8"/>
<keyword evidence="3" id="KW-1185">Reference proteome</keyword>
<evidence type="ECO:0000313" key="3">
    <source>
        <dbReference type="Proteomes" id="UP000827092"/>
    </source>
</evidence>
<dbReference type="Pfam" id="PF00651">
    <property type="entry name" value="BTB"/>
    <property type="match status" value="2"/>
</dbReference>
<gene>
    <name evidence="2" type="ORF">JTE90_017214</name>
</gene>
<feature type="domain" description="BTB" evidence="1">
    <location>
        <begin position="162"/>
        <end position="256"/>
    </location>
</feature>
<evidence type="ECO:0000259" key="1">
    <source>
        <dbReference type="PROSITE" id="PS50097"/>
    </source>
</evidence>
<organism evidence="2 3">
    <name type="scientific">Oedothorax gibbosus</name>
    <dbReference type="NCBI Taxonomy" id="931172"/>
    <lineage>
        <taxon>Eukaryota</taxon>
        <taxon>Metazoa</taxon>
        <taxon>Ecdysozoa</taxon>
        <taxon>Arthropoda</taxon>
        <taxon>Chelicerata</taxon>
        <taxon>Arachnida</taxon>
        <taxon>Araneae</taxon>
        <taxon>Araneomorphae</taxon>
        <taxon>Entelegynae</taxon>
        <taxon>Araneoidea</taxon>
        <taxon>Linyphiidae</taxon>
        <taxon>Erigoninae</taxon>
        <taxon>Oedothorax</taxon>
    </lineage>
</organism>
<dbReference type="SUPFAM" id="SSF54695">
    <property type="entry name" value="POZ domain"/>
    <property type="match status" value="1"/>
</dbReference>
<comment type="caution">
    <text evidence="2">The sequence shown here is derived from an EMBL/GenBank/DDBJ whole genome shotgun (WGS) entry which is preliminary data.</text>
</comment>
<dbReference type="InterPro" id="IPR000210">
    <property type="entry name" value="BTB/POZ_dom"/>
</dbReference>
<name>A0AAV6VDK8_9ARAC</name>
<proteinExistence type="predicted"/>
<dbReference type="PROSITE" id="PS50097">
    <property type="entry name" value="BTB"/>
    <property type="match status" value="1"/>
</dbReference>
<accession>A0AAV6VDK8</accession>
<dbReference type="Proteomes" id="UP000827092">
    <property type="component" value="Unassembled WGS sequence"/>
</dbReference>
<dbReference type="SMART" id="SM00225">
    <property type="entry name" value="BTB"/>
    <property type="match status" value="1"/>
</dbReference>
<dbReference type="EMBL" id="JAFNEN010000098">
    <property type="protein sequence ID" value="KAG8194772.1"/>
    <property type="molecule type" value="Genomic_DNA"/>
</dbReference>
<protein>
    <recommendedName>
        <fullName evidence="1">BTB domain-containing protein</fullName>
    </recommendedName>
</protein>
<dbReference type="InterPro" id="IPR011333">
    <property type="entry name" value="SKP1/BTB/POZ_sf"/>
</dbReference>
<dbReference type="Gene3D" id="3.30.710.10">
    <property type="entry name" value="Potassium Channel Kv1.1, Chain A"/>
    <property type="match status" value="1"/>
</dbReference>
<reference evidence="2 3" key="1">
    <citation type="journal article" date="2022" name="Nat. Ecol. Evol.">
        <title>A masculinizing supergene underlies an exaggerated male reproductive morph in a spider.</title>
        <authorList>
            <person name="Hendrickx F."/>
            <person name="De Corte Z."/>
            <person name="Sonet G."/>
            <person name="Van Belleghem S.M."/>
            <person name="Kostlbacher S."/>
            <person name="Vangestel C."/>
        </authorList>
    </citation>
    <scope>NUCLEOTIDE SEQUENCE [LARGE SCALE GENOMIC DNA]</scope>
    <source>
        <strain evidence="2">W744_W776</strain>
    </source>
</reference>
<evidence type="ECO:0000313" key="2">
    <source>
        <dbReference type="EMBL" id="KAG8194772.1"/>
    </source>
</evidence>
<sequence length="356" mass="40116">MEKPDQVCKGFNFPANSHRDSTVSLRIQNHDWLVQRSSISSNRNGYTRTNGEPLLLKFQRPESSENVLCHLIIFLSNDVYTCQRVDKRFFFPKGEKMIEVGFLECNYTYSSFSLFGVVSVSFPDSCKTDDKKSNVGSTSSSDVISSQLSKDFAHLLDSDVSSDYVLRCAGEEFHVHKCILAARSSVFAAMFRFYAEAEETMTQVETMSDVTQKKAKDCTKETSTASNQAEDIVDMKPEILKKMLKYIYSGQIDELTSTEAGDLLYAADKYQLDLLKKICVNKLKSTLSASNVLDILVIGDLHDESLKAHAMNFICEYPSLSELKKMDQWKSLQTINPAMVIEVLTSVVGYLQDSKK</sequence>